<name>A0ACC1K5K2_9FUNG</name>
<dbReference type="EMBL" id="JANBUJ010000167">
    <property type="protein sequence ID" value="KAJ2773864.1"/>
    <property type="molecule type" value="Genomic_DNA"/>
</dbReference>
<keyword evidence="2" id="KW-1185">Reference proteome</keyword>
<feature type="non-terminal residue" evidence="1">
    <location>
        <position position="1"/>
    </location>
</feature>
<reference evidence="1" key="1">
    <citation type="submission" date="2022-07" db="EMBL/GenBank/DDBJ databases">
        <title>Phylogenomic reconstructions and comparative analyses of Kickxellomycotina fungi.</title>
        <authorList>
            <person name="Reynolds N.K."/>
            <person name="Stajich J.E."/>
            <person name="Barry K."/>
            <person name="Grigoriev I.V."/>
            <person name="Crous P."/>
            <person name="Smith M.E."/>
        </authorList>
    </citation>
    <scope>NUCLEOTIDE SEQUENCE</scope>
    <source>
        <strain evidence="1">CBS 109366</strain>
    </source>
</reference>
<dbReference type="Proteomes" id="UP001140234">
    <property type="component" value="Unassembled WGS sequence"/>
</dbReference>
<protein>
    <submittedName>
        <fullName evidence="1">Uncharacterized protein</fullName>
    </submittedName>
</protein>
<gene>
    <name evidence="1" type="ORF">IWQ57_001094</name>
</gene>
<comment type="caution">
    <text evidence="1">The sequence shown here is derived from an EMBL/GenBank/DDBJ whole genome shotgun (WGS) entry which is preliminary data.</text>
</comment>
<organism evidence="1 2">
    <name type="scientific">Coemansia nantahalensis</name>
    <dbReference type="NCBI Taxonomy" id="2789366"/>
    <lineage>
        <taxon>Eukaryota</taxon>
        <taxon>Fungi</taxon>
        <taxon>Fungi incertae sedis</taxon>
        <taxon>Zoopagomycota</taxon>
        <taxon>Kickxellomycotina</taxon>
        <taxon>Kickxellomycetes</taxon>
        <taxon>Kickxellales</taxon>
        <taxon>Kickxellaceae</taxon>
        <taxon>Coemansia</taxon>
    </lineage>
</organism>
<sequence>GLAWVVGAVVAQVACLWGRWAPAHVSLGILLHLVPALVRAAAAVLCLHRSPLLTSSGKPSAATAPGIHAAQPLLAQASIAVALALAVGANAQAPASHLLLPLLLLASVDVWLLAKAARPHAGRARDSGAVGVAAPRSWLAVATYHWVFRYLCSEQRQRRHRSGSEAGLDARLPQLPRALHPAHGLTRFATQWQREVASGRGSLAHALWRSFARELIACSALRLVVLAKEIMEPVVVARILQALGEPPSTGALAGHGRAVALYVGVACIGGLVEQHHIDMRDRTELSMRMALTCAVHQAHTGVGGAHVSVADLGLAARARGTDLYSCGIHSTQQLAAHIAKLTTVLWVPLRLAAGLWMFYGQVGWAAAPGVAAVLLYPPLRARLLKRAVDARARVAAASSERASLLAQLLDNAVPVRMLGWGPVLVARIRALRERAELLPAIESSAAYASLYSVRMACRTGGPLASLLIYSIAARYFASRSSGGDASSGTPAVSAERVFMVQAILCELFPVLIDAPHALDDWWAAQQPYAQIQAVLRCAAQRTPRSSEPAKSADSDDDGAVAVRITNAAFAWPVAATDGDCAAAADPPFTLNVADLVVREQQLVAVVGAVGSGKSSLLLAILGEMGAAASADGGCVVRGRIAYVPQQPWIMSGTVRENIVFGSAFDEPWFNRVVDVCELRHDVDRWPLGALTVVGSNGMALSGGQRMRVALARAVYSRAAVYLLDDILHAVDVHVARRLVHGLLAGPTALLRGTARVVVTSDPLMLRAAAATYEANAGRIALRVQADVCAIETLPEAPPCVTTEARVQELEPEELPSAATAAEDPLAKQPVQRAAEDGSSTEPIWYILRLCGRWVVAAHCATVVAQCVSSHVARQWLAQPVPLGDSPATARHFAACVSWWAADTALELAVSWWTDVVWKRAIFVKSHGGLLASIAGAPLEWLAGAPTGSILALFTQGQQNIDSGLPAQLASLATFGAKVTFEAWVIATFHPALVAWVALAILAMWRVSRLSSGPLAHCIAQQTAARPLVDARFQESVAGAVTIRAFEAGHHAQRELMRALASHARFQWMGDSIETWIDITMTLLRESAIAAAFAIALASAASPTAAVTAVVGARASPVLLSLVHRSVMMHLGRLQHLIRHSHPLRASLASAARYLAATRIDREDSGLADAAAPAVSWPARGGIVFDSVSAHYANAPAVLREVSFSIAHGQHVGIVGRTGSGKTSIAMALLGLLRPHRGRIVVDGVDIAHVASAVLCQRLAVVPQAAYVLPGSLRENLDPHARHSDQALRTALAQVGLPDANLACTQVATWSMGQRQLLALARVLLSDSPIVVLDEATASIDAATSRHLHAVVRTQLAHRTVITIAHQIDAVRACDIVLVVHDGAVCEAAAPADLLARPGSLFAQMAAQAAAAPQP</sequence>
<evidence type="ECO:0000313" key="1">
    <source>
        <dbReference type="EMBL" id="KAJ2773864.1"/>
    </source>
</evidence>
<evidence type="ECO:0000313" key="2">
    <source>
        <dbReference type="Proteomes" id="UP001140234"/>
    </source>
</evidence>
<proteinExistence type="predicted"/>
<accession>A0ACC1K5K2</accession>